<proteinExistence type="predicted"/>
<dbReference type="OrthoDB" id="9804204at2"/>
<evidence type="ECO:0000313" key="1">
    <source>
        <dbReference type="EMBL" id="TKS53618.1"/>
    </source>
</evidence>
<gene>
    <name evidence="1" type="ORF">E4582_01725</name>
</gene>
<name>A0A4Z1RA76_9GAMM</name>
<dbReference type="RefSeq" id="WP_134673004.1">
    <property type="nucleotide sequence ID" value="NZ_CP039383.2"/>
</dbReference>
<organism evidence="1 2">
    <name type="scientific">Luteimonas yindakuii</name>
    <dbReference type="NCBI Taxonomy" id="2565782"/>
    <lineage>
        <taxon>Bacteria</taxon>
        <taxon>Pseudomonadati</taxon>
        <taxon>Pseudomonadota</taxon>
        <taxon>Gammaproteobacteria</taxon>
        <taxon>Lysobacterales</taxon>
        <taxon>Lysobacteraceae</taxon>
        <taxon>Luteimonas</taxon>
    </lineage>
</organism>
<dbReference type="PROSITE" id="PS51257">
    <property type="entry name" value="PROKAR_LIPOPROTEIN"/>
    <property type="match status" value="1"/>
</dbReference>
<comment type="caution">
    <text evidence="1">The sequence shown here is derived from an EMBL/GenBank/DDBJ whole genome shotgun (WGS) entry which is preliminary data.</text>
</comment>
<dbReference type="AlphaFoldDB" id="A0A4Z1RA76"/>
<dbReference type="PANTHER" id="PTHR38589:SF1">
    <property type="entry name" value="BLR0621 PROTEIN"/>
    <property type="match status" value="1"/>
</dbReference>
<keyword evidence="2" id="KW-1185">Reference proteome</keyword>
<protein>
    <submittedName>
        <fullName evidence="1">Uncharacterized protein</fullName>
    </submittedName>
</protein>
<dbReference type="EMBL" id="SPUH01000001">
    <property type="protein sequence ID" value="TKS53618.1"/>
    <property type="molecule type" value="Genomic_DNA"/>
</dbReference>
<reference evidence="1 2" key="1">
    <citation type="submission" date="2019-01" db="EMBL/GenBank/DDBJ databases">
        <authorList>
            <person name="Zhang S."/>
        </authorList>
    </citation>
    <scope>NUCLEOTIDE SEQUENCE [LARGE SCALE GENOMIC DNA]</scope>
    <source>
        <strain evidence="1 2">1626</strain>
    </source>
</reference>
<sequence>MPMTRHQLLLPLLAFGCALLSACGGQVVEEAPAPLAGASQLVLVVTPDWSATQGTLRSYERLAGGGWREVDRAADVTVGRNGSAWGRGLHPQQPGAFKQEGDGRAPAGAFAIGVAFGYEGQLRTALDYRPMQASHWCIDVPASPHYNRIVDAREVGDAAVAGSTEPMRRDLHAGGDQRYKLGFVIDHNADGEPGGGSCIFAHLWDAPEVPTAGCTAMGEGRMRELLDWLDPQLRPVFVLLPAHEHARLREAWDLPPEAAPAP</sequence>
<evidence type="ECO:0000313" key="2">
    <source>
        <dbReference type="Proteomes" id="UP000298681"/>
    </source>
</evidence>
<accession>A0A4Z1RA76</accession>
<dbReference type="Proteomes" id="UP000298681">
    <property type="component" value="Unassembled WGS sequence"/>
</dbReference>
<dbReference type="PANTHER" id="PTHR38589">
    <property type="entry name" value="BLR0621 PROTEIN"/>
    <property type="match status" value="1"/>
</dbReference>